<keyword evidence="3" id="KW-0560">Oxidoreductase</keyword>
<dbReference type="EC" id="1.3.1.76" evidence="2"/>
<dbReference type="EMBL" id="JAMXLY010000019">
    <property type="protein sequence ID" value="MCO6025456.1"/>
    <property type="molecule type" value="Genomic_DNA"/>
</dbReference>
<evidence type="ECO:0000256" key="1">
    <source>
        <dbReference type="ARBA" id="ARBA00005010"/>
    </source>
</evidence>
<evidence type="ECO:0000313" key="6">
    <source>
        <dbReference type="EMBL" id="MCO6025456.1"/>
    </source>
</evidence>
<evidence type="ECO:0000256" key="3">
    <source>
        <dbReference type="ARBA" id="ARBA00023002"/>
    </source>
</evidence>
<dbReference type="InterPro" id="IPR036291">
    <property type="entry name" value="NAD(P)-bd_dom_sf"/>
</dbReference>
<dbReference type="Proteomes" id="UP001204015">
    <property type="component" value="Unassembled WGS sequence"/>
</dbReference>
<evidence type="ECO:0000313" key="7">
    <source>
        <dbReference type="Proteomes" id="UP001204015"/>
    </source>
</evidence>
<evidence type="ECO:0000256" key="5">
    <source>
        <dbReference type="ARBA" id="ARBA00023244"/>
    </source>
</evidence>
<evidence type="ECO:0000256" key="4">
    <source>
        <dbReference type="ARBA" id="ARBA00023027"/>
    </source>
</evidence>
<keyword evidence="5" id="KW-0627">Porphyrin biosynthesis</keyword>
<gene>
    <name evidence="6" type="ORF">NG821_06310</name>
</gene>
<dbReference type="PANTHER" id="PTHR35330">
    <property type="entry name" value="SIROHEME BIOSYNTHESIS PROTEIN MET8"/>
    <property type="match status" value="1"/>
</dbReference>
<dbReference type="PANTHER" id="PTHR35330:SF1">
    <property type="entry name" value="SIROHEME BIOSYNTHESIS PROTEIN MET8"/>
    <property type="match status" value="1"/>
</dbReference>
<name>A0ABT1BWL2_9BACT</name>
<proteinExistence type="predicted"/>
<dbReference type="Pfam" id="PF13241">
    <property type="entry name" value="NAD_binding_7"/>
    <property type="match status" value="1"/>
</dbReference>
<sequence>MPLNFIPIAVKTTAHITIIGGSPEGIKKAKRLARLTDQVTFISPEIPEALRSLPFHFIERTFEAGDLKDTKILYVCTADLKENHRIKQIAENRGILTSVCDDPDYCDFVSPAVFLKDNLTISVGSDARDVRRSIRIRNRIRQLIEQGILDIT</sequence>
<protein>
    <recommendedName>
        <fullName evidence="2">precorrin-2 dehydrogenase</fullName>
        <ecNumber evidence="2">1.3.1.76</ecNumber>
    </recommendedName>
</protein>
<dbReference type="RefSeq" id="WP_252760815.1">
    <property type="nucleotide sequence ID" value="NZ_JAMXLY010000019.1"/>
</dbReference>
<keyword evidence="4" id="KW-0520">NAD</keyword>
<accession>A0ABT1BWL2</accession>
<reference evidence="6 7" key="1">
    <citation type="submission" date="2022-06" db="EMBL/GenBank/DDBJ databases">
        <title>A taxonomic note on the genus Prevotella: Description of four novel genera and emended description of the genera Hallella and Xylanibacter.</title>
        <authorList>
            <person name="Hitch T.C.A."/>
        </authorList>
    </citation>
    <scope>NUCLEOTIDE SEQUENCE [LARGE SCALE GENOMIC DNA]</scope>
    <source>
        <strain evidence="6 7">DSM 100619</strain>
    </source>
</reference>
<dbReference type="SUPFAM" id="SSF51735">
    <property type="entry name" value="NAD(P)-binding Rossmann-fold domains"/>
    <property type="match status" value="1"/>
</dbReference>
<comment type="caution">
    <text evidence="6">The sequence shown here is derived from an EMBL/GenBank/DDBJ whole genome shotgun (WGS) entry which is preliminary data.</text>
</comment>
<organism evidence="6 7">
    <name type="scientific">Segatella cerevisiae</name>
    <dbReference type="NCBI Taxonomy" id="2053716"/>
    <lineage>
        <taxon>Bacteria</taxon>
        <taxon>Pseudomonadati</taxon>
        <taxon>Bacteroidota</taxon>
        <taxon>Bacteroidia</taxon>
        <taxon>Bacteroidales</taxon>
        <taxon>Prevotellaceae</taxon>
        <taxon>Segatella</taxon>
    </lineage>
</organism>
<evidence type="ECO:0000256" key="2">
    <source>
        <dbReference type="ARBA" id="ARBA00012400"/>
    </source>
</evidence>
<comment type="pathway">
    <text evidence="1">Porphyrin-containing compound metabolism; siroheme biosynthesis; sirohydrochlorin from precorrin-2: step 1/1.</text>
</comment>
<dbReference type="Gene3D" id="3.40.50.720">
    <property type="entry name" value="NAD(P)-binding Rossmann-like Domain"/>
    <property type="match status" value="1"/>
</dbReference>
<keyword evidence="7" id="KW-1185">Reference proteome</keyword>
<dbReference type="InterPro" id="IPR028161">
    <property type="entry name" value="Met8-like"/>
</dbReference>